<dbReference type="Proteomes" id="UP001612812">
    <property type="component" value="Unassembled WGS sequence"/>
</dbReference>
<dbReference type="RefSeq" id="WP_396768996.1">
    <property type="nucleotide sequence ID" value="NZ_JBITLA010000003.1"/>
</dbReference>
<keyword evidence="2" id="KW-1133">Transmembrane helix</keyword>
<feature type="transmembrane region" description="Helical" evidence="2">
    <location>
        <begin position="24"/>
        <end position="47"/>
    </location>
</feature>
<evidence type="ECO:0000256" key="2">
    <source>
        <dbReference type="SAM" id="Phobius"/>
    </source>
</evidence>
<reference evidence="3 4" key="1">
    <citation type="submission" date="2024-10" db="EMBL/GenBank/DDBJ databases">
        <title>The Natural Products Discovery Center: Release of the First 8490 Sequenced Strains for Exploring Actinobacteria Biosynthetic Diversity.</title>
        <authorList>
            <person name="Kalkreuter E."/>
            <person name="Kautsar S.A."/>
            <person name="Yang D."/>
            <person name="Bader C.D."/>
            <person name="Teijaro C.N."/>
            <person name="Fluegel L."/>
            <person name="Davis C.M."/>
            <person name="Simpson J.R."/>
            <person name="Lauterbach L."/>
            <person name="Steele A.D."/>
            <person name="Gui C."/>
            <person name="Meng S."/>
            <person name="Li G."/>
            <person name="Viehrig K."/>
            <person name="Ye F."/>
            <person name="Su P."/>
            <person name="Kiefer A.F."/>
            <person name="Nichols A."/>
            <person name="Cepeda A.J."/>
            <person name="Yan W."/>
            <person name="Fan B."/>
            <person name="Jiang Y."/>
            <person name="Adhikari A."/>
            <person name="Zheng C.-J."/>
            <person name="Schuster L."/>
            <person name="Cowan T.M."/>
            <person name="Smanski M.J."/>
            <person name="Chevrette M.G."/>
            <person name="De Carvalho L.P.S."/>
            <person name="Shen B."/>
        </authorList>
    </citation>
    <scope>NUCLEOTIDE SEQUENCE [LARGE SCALE GENOMIC DNA]</scope>
    <source>
        <strain evidence="3 4">NPDC049845</strain>
    </source>
</reference>
<gene>
    <name evidence="3" type="ORF">ACIBP4_12380</name>
</gene>
<organism evidence="3 4">
    <name type="scientific">Micromonospora maritima</name>
    <dbReference type="NCBI Taxonomy" id="986711"/>
    <lineage>
        <taxon>Bacteria</taxon>
        <taxon>Bacillati</taxon>
        <taxon>Actinomycetota</taxon>
        <taxon>Actinomycetes</taxon>
        <taxon>Micromonosporales</taxon>
        <taxon>Micromonosporaceae</taxon>
        <taxon>Micromonospora</taxon>
    </lineage>
</organism>
<dbReference type="EMBL" id="JBITLE010000003">
    <property type="protein sequence ID" value="MFI7263083.1"/>
    <property type="molecule type" value="Genomic_DNA"/>
</dbReference>
<evidence type="ECO:0000313" key="4">
    <source>
        <dbReference type="Proteomes" id="UP001612812"/>
    </source>
</evidence>
<keyword evidence="2" id="KW-0812">Transmembrane</keyword>
<keyword evidence="4" id="KW-1185">Reference proteome</keyword>
<feature type="region of interest" description="Disordered" evidence="1">
    <location>
        <begin position="1"/>
        <end position="21"/>
    </location>
</feature>
<proteinExistence type="predicted"/>
<accession>A0ABW7ZJQ9</accession>
<name>A0ABW7ZJQ9_9ACTN</name>
<keyword evidence="2" id="KW-0472">Membrane</keyword>
<evidence type="ECO:0000256" key="1">
    <source>
        <dbReference type="SAM" id="MobiDB-lite"/>
    </source>
</evidence>
<evidence type="ECO:0000313" key="3">
    <source>
        <dbReference type="EMBL" id="MFI7263083.1"/>
    </source>
</evidence>
<sequence>MVRAAVGEKPGHQTDEAEEDTGDAVGVAVVPLLGVSLLAFLVVDLVLGARRRTSPPPLTSLR</sequence>
<protein>
    <submittedName>
        <fullName evidence="3">Uncharacterized protein</fullName>
    </submittedName>
</protein>
<comment type="caution">
    <text evidence="3">The sequence shown here is derived from an EMBL/GenBank/DDBJ whole genome shotgun (WGS) entry which is preliminary data.</text>
</comment>